<organism evidence="1 3">
    <name type="scientific">Cellulomonas hominis</name>
    <dbReference type="NCBI Taxonomy" id="156981"/>
    <lineage>
        <taxon>Bacteria</taxon>
        <taxon>Bacillati</taxon>
        <taxon>Actinomycetota</taxon>
        <taxon>Actinomycetes</taxon>
        <taxon>Micrococcales</taxon>
        <taxon>Cellulomonadaceae</taxon>
        <taxon>Cellulomonas</taxon>
    </lineage>
</organism>
<comment type="caution">
    <text evidence="1">The sequence shown here is derived from an EMBL/GenBank/DDBJ whole genome shotgun (WGS) entry which is preliminary data.</text>
</comment>
<keyword evidence="3" id="KW-1185">Reference proteome</keyword>
<dbReference type="EMBL" id="JACHDN010000001">
    <property type="protein sequence ID" value="MBB5473210.1"/>
    <property type="molecule type" value="Genomic_DNA"/>
</dbReference>
<dbReference type="EMBL" id="BJVQ01000141">
    <property type="protein sequence ID" value="GEL48916.1"/>
    <property type="molecule type" value="Genomic_DNA"/>
</dbReference>
<dbReference type="Proteomes" id="UP000564629">
    <property type="component" value="Unassembled WGS sequence"/>
</dbReference>
<reference evidence="1 3" key="1">
    <citation type="submission" date="2019-07" db="EMBL/GenBank/DDBJ databases">
        <title>Whole genome shotgun sequence of Cellulomonas hominis NBRC 16055.</title>
        <authorList>
            <person name="Hosoyama A."/>
            <person name="Uohara A."/>
            <person name="Ohji S."/>
            <person name="Ichikawa N."/>
        </authorList>
    </citation>
    <scope>NUCLEOTIDE SEQUENCE [LARGE SCALE GENOMIC DNA]</scope>
    <source>
        <strain evidence="1 3">NBRC 16055</strain>
    </source>
</reference>
<gene>
    <name evidence="1" type="ORF">CHO01_40320</name>
    <name evidence="2" type="ORF">HNR08_001946</name>
</gene>
<accession>A0A511FI39</accession>
<dbReference type="RefSeq" id="WP_146840913.1">
    <property type="nucleotide sequence ID" value="NZ_BJVQ01000141.1"/>
</dbReference>
<reference evidence="2 4" key="2">
    <citation type="submission" date="2020-08" db="EMBL/GenBank/DDBJ databases">
        <title>Sequencing the genomes of 1000 actinobacteria strains.</title>
        <authorList>
            <person name="Klenk H.-P."/>
        </authorList>
    </citation>
    <scope>NUCLEOTIDE SEQUENCE [LARGE SCALE GENOMIC DNA]</scope>
    <source>
        <strain evidence="2 4">DSM 9581</strain>
    </source>
</reference>
<protein>
    <submittedName>
        <fullName evidence="1">Uncharacterized protein</fullName>
    </submittedName>
</protein>
<name>A0A511FI39_9CELL</name>
<evidence type="ECO:0000313" key="2">
    <source>
        <dbReference type="EMBL" id="MBB5473210.1"/>
    </source>
</evidence>
<proteinExistence type="predicted"/>
<evidence type="ECO:0000313" key="1">
    <source>
        <dbReference type="EMBL" id="GEL48916.1"/>
    </source>
</evidence>
<sequence length="143" mass="15327">MIIAERDEIAILEGARVELSGAFQTIGALHQEVGDRFEAETGFRWDEGVQLLYAANSVLSGGTPSRVEHGPGLPHIAVFAISQSGWGESIQVGLTISAARLLLRSCIGALEHIDEPEFFTLTGAEVSEVRQVVELLDGLGLDE</sequence>
<evidence type="ECO:0000313" key="3">
    <source>
        <dbReference type="Proteomes" id="UP000321723"/>
    </source>
</evidence>
<dbReference type="Proteomes" id="UP000321723">
    <property type="component" value="Unassembled WGS sequence"/>
</dbReference>
<dbReference type="AlphaFoldDB" id="A0A511FI39"/>
<evidence type="ECO:0000313" key="4">
    <source>
        <dbReference type="Proteomes" id="UP000564629"/>
    </source>
</evidence>